<comment type="caution">
    <text evidence="2">The sequence shown here is derived from an EMBL/GenBank/DDBJ whole genome shotgun (WGS) entry which is preliminary data.</text>
</comment>
<protein>
    <submittedName>
        <fullName evidence="2">Uncharacterized protein</fullName>
    </submittedName>
</protein>
<dbReference type="RefSeq" id="WP_143657792.1">
    <property type="nucleotide sequence ID" value="NZ_MWQN01000001.1"/>
</dbReference>
<dbReference type="AlphaFoldDB" id="A0A1T3NSL7"/>
<dbReference type="EMBL" id="MWQN01000001">
    <property type="protein sequence ID" value="OPC79611.1"/>
    <property type="molecule type" value="Genomic_DNA"/>
</dbReference>
<feature type="chain" id="PRO_5012413856" evidence="1">
    <location>
        <begin position="28"/>
        <end position="101"/>
    </location>
</feature>
<gene>
    <name evidence="2" type="ORF">B4N89_00395</name>
</gene>
<feature type="signal peptide" evidence="1">
    <location>
        <begin position="1"/>
        <end position="27"/>
    </location>
</feature>
<accession>A0A1T3NSL7</accession>
<evidence type="ECO:0000313" key="2">
    <source>
        <dbReference type="EMBL" id="OPC79611.1"/>
    </source>
</evidence>
<dbReference type="OrthoDB" id="4330653at2"/>
<dbReference type="Proteomes" id="UP000190037">
    <property type="component" value="Unassembled WGS sequence"/>
</dbReference>
<evidence type="ECO:0000256" key="1">
    <source>
        <dbReference type="SAM" id="SignalP"/>
    </source>
</evidence>
<evidence type="ECO:0000313" key="3">
    <source>
        <dbReference type="Proteomes" id="UP000190037"/>
    </source>
</evidence>
<dbReference type="PROSITE" id="PS51318">
    <property type="entry name" value="TAT"/>
    <property type="match status" value="1"/>
</dbReference>
<keyword evidence="1" id="KW-0732">Signal</keyword>
<proteinExistence type="predicted"/>
<dbReference type="InterPro" id="IPR006311">
    <property type="entry name" value="TAT_signal"/>
</dbReference>
<sequence>MRTRRALVGLTLGATLALLGMGATAQAAEPADSATTYATSAPVTRPIGADQQQVKASWHFYHAYWTKGTCAGVGIDSGKDWLCQYKKGNDGKMKWFLYLWY</sequence>
<reference evidence="2 3" key="1">
    <citation type="submission" date="2017-03" db="EMBL/GenBank/DDBJ databases">
        <title>Draft genome sequence of Streptomyces scabrisporus NF3, endophyte isolated from Amphipterygium adstringens.</title>
        <authorList>
            <person name="Vazquez M."/>
            <person name="Ceapa C.D."/>
            <person name="Rodriguez Luna D."/>
            <person name="Sanchez Esquivel S."/>
        </authorList>
    </citation>
    <scope>NUCLEOTIDE SEQUENCE [LARGE SCALE GENOMIC DNA]</scope>
    <source>
        <strain evidence="2 3">NF3</strain>
    </source>
</reference>
<keyword evidence="3" id="KW-1185">Reference proteome</keyword>
<name>A0A1T3NSL7_9ACTN</name>
<organism evidence="2 3">
    <name type="scientific">Embleya scabrispora</name>
    <dbReference type="NCBI Taxonomy" id="159449"/>
    <lineage>
        <taxon>Bacteria</taxon>
        <taxon>Bacillati</taxon>
        <taxon>Actinomycetota</taxon>
        <taxon>Actinomycetes</taxon>
        <taxon>Kitasatosporales</taxon>
        <taxon>Streptomycetaceae</taxon>
        <taxon>Embleya</taxon>
    </lineage>
</organism>